<name>A0A2S5CL11_9GAMM</name>
<reference evidence="2 3" key="1">
    <citation type="submission" date="2017-11" db="EMBL/GenBank/DDBJ databases">
        <title>Draft Genome Sequence of Methylobacter psychrotolerans Sph1T, an Obligate Methanotroph from Low-Temperature Environments.</title>
        <authorList>
            <person name="Oshkin I.Y."/>
            <person name="Miroshnikov K."/>
            <person name="Belova S.E."/>
            <person name="Korzhenkov A."/>
            <person name="Toshchakov S.V."/>
            <person name="Dedysh S.N."/>
        </authorList>
    </citation>
    <scope>NUCLEOTIDE SEQUENCE [LARGE SCALE GENOMIC DNA]</scope>
    <source>
        <strain evidence="2 3">Sph1</strain>
    </source>
</reference>
<dbReference type="RefSeq" id="WP_103974425.1">
    <property type="nucleotide sequence ID" value="NZ_PGFZ01000005.1"/>
</dbReference>
<comment type="caution">
    <text evidence="2">The sequence shown here is derived from an EMBL/GenBank/DDBJ whole genome shotgun (WGS) entry which is preliminary data.</text>
</comment>
<gene>
    <name evidence="2" type="ORF">AADEFJLK_02366</name>
</gene>
<proteinExistence type="predicted"/>
<dbReference type="Proteomes" id="UP000237423">
    <property type="component" value="Unassembled WGS sequence"/>
</dbReference>
<evidence type="ECO:0000256" key="1">
    <source>
        <dbReference type="SAM" id="SignalP"/>
    </source>
</evidence>
<dbReference type="AlphaFoldDB" id="A0A2S5CL11"/>
<feature type="chain" id="PRO_5015571737" evidence="1">
    <location>
        <begin position="20"/>
        <end position="187"/>
    </location>
</feature>
<sequence length="187" mass="20510">MKRLVAGLLVVAGGFGVMAAEAGGVSGKAKPCHRTEAYIPAGWCQPTKADMTEDWLAFKADYPIPYHTSGHFNGDAVKDEAWILYDEARKDWGVFVFLSQKGGGFAQYEVFKDQFGKINPQFISIRAAEKGEYETACGKGYWECAKGEPKKMTVKAGGALIMGPYESGGTEMVYWHKTAFKKVSLDD</sequence>
<evidence type="ECO:0000313" key="2">
    <source>
        <dbReference type="EMBL" id="POZ51500.1"/>
    </source>
</evidence>
<dbReference type="EMBL" id="PGFZ01000005">
    <property type="protein sequence ID" value="POZ51500.1"/>
    <property type="molecule type" value="Genomic_DNA"/>
</dbReference>
<keyword evidence="1" id="KW-0732">Signal</keyword>
<organism evidence="2 3">
    <name type="scientific">Methylovulum psychrotolerans</name>
    <dbReference type="NCBI Taxonomy" id="1704499"/>
    <lineage>
        <taxon>Bacteria</taxon>
        <taxon>Pseudomonadati</taxon>
        <taxon>Pseudomonadota</taxon>
        <taxon>Gammaproteobacteria</taxon>
        <taxon>Methylococcales</taxon>
        <taxon>Methylococcaceae</taxon>
        <taxon>Methylovulum</taxon>
    </lineage>
</organism>
<protein>
    <submittedName>
        <fullName evidence="2">Uncharacterized protein</fullName>
    </submittedName>
</protein>
<accession>A0A2S5CL11</accession>
<feature type="signal peptide" evidence="1">
    <location>
        <begin position="1"/>
        <end position="19"/>
    </location>
</feature>
<evidence type="ECO:0000313" key="3">
    <source>
        <dbReference type="Proteomes" id="UP000237423"/>
    </source>
</evidence>